<reference evidence="3" key="1">
    <citation type="journal article" date="2019" name="Int. J. Syst. Evol. Microbiol.">
        <title>The Global Catalogue of Microorganisms (GCM) 10K type strain sequencing project: providing services to taxonomists for standard genome sequencing and annotation.</title>
        <authorList>
            <consortium name="The Broad Institute Genomics Platform"/>
            <consortium name="The Broad Institute Genome Sequencing Center for Infectious Disease"/>
            <person name="Wu L."/>
            <person name="Ma J."/>
        </authorList>
    </citation>
    <scope>NUCLEOTIDE SEQUENCE [LARGE SCALE GENOMIC DNA]</scope>
    <source>
        <strain evidence="3">CCUG 49679</strain>
    </source>
</reference>
<dbReference type="RefSeq" id="WP_379790541.1">
    <property type="nucleotide sequence ID" value="NZ_JBHSQB010000004.1"/>
</dbReference>
<organism evidence="2 3">
    <name type="scientific">Flavobacterium qiangtangense</name>
    <dbReference type="NCBI Taxonomy" id="1442595"/>
    <lineage>
        <taxon>Bacteria</taxon>
        <taxon>Pseudomonadati</taxon>
        <taxon>Bacteroidota</taxon>
        <taxon>Flavobacteriia</taxon>
        <taxon>Flavobacteriales</taxon>
        <taxon>Flavobacteriaceae</taxon>
        <taxon>Flavobacterium</taxon>
    </lineage>
</organism>
<evidence type="ECO:0000313" key="2">
    <source>
        <dbReference type="EMBL" id="MFC6095862.1"/>
    </source>
</evidence>
<gene>
    <name evidence="2" type="ORF">ACFPVY_04320</name>
</gene>
<dbReference type="EMBL" id="JBHSQB010000004">
    <property type="protein sequence ID" value="MFC6095862.1"/>
    <property type="molecule type" value="Genomic_DNA"/>
</dbReference>
<name>A0ABW1PLN6_9FLAO</name>
<keyword evidence="3" id="KW-1185">Reference proteome</keyword>
<feature type="transmembrane region" description="Helical" evidence="1">
    <location>
        <begin position="21"/>
        <end position="39"/>
    </location>
</feature>
<feature type="transmembrane region" description="Helical" evidence="1">
    <location>
        <begin position="74"/>
        <end position="91"/>
    </location>
</feature>
<dbReference type="Proteomes" id="UP001596287">
    <property type="component" value="Unassembled WGS sequence"/>
</dbReference>
<keyword evidence="1" id="KW-0472">Membrane</keyword>
<comment type="caution">
    <text evidence="2">The sequence shown here is derived from an EMBL/GenBank/DDBJ whole genome shotgun (WGS) entry which is preliminary data.</text>
</comment>
<accession>A0ABW1PLN6</accession>
<keyword evidence="1" id="KW-0812">Transmembrane</keyword>
<keyword evidence="1" id="KW-1133">Transmembrane helix</keyword>
<evidence type="ECO:0000256" key="1">
    <source>
        <dbReference type="SAM" id="Phobius"/>
    </source>
</evidence>
<evidence type="ECO:0000313" key="3">
    <source>
        <dbReference type="Proteomes" id="UP001596287"/>
    </source>
</evidence>
<feature type="transmembrane region" description="Helical" evidence="1">
    <location>
        <begin position="45"/>
        <end position="65"/>
    </location>
</feature>
<sequence length="105" mass="12217">MFPFNQKQNRCQEWFDFRVLIIIKIIFLLWGLAILGIQLKMFEITVGFKVLLPIAVLVFIFSYFAKNKINREKAIALSLFIFALFLIIKVMDIAHGTKCFSGINL</sequence>
<proteinExistence type="predicted"/>
<protein>
    <submittedName>
        <fullName evidence="2">Uncharacterized protein</fullName>
    </submittedName>
</protein>